<reference evidence="1 2" key="1">
    <citation type="submission" date="2016-11" db="EMBL/GenBank/DDBJ databases">
        <title>Paenibacillus species isolates.</title>
        <authorList>
            <person name="Beno S.M."/>
        </authorList>
    </citation>
    <scope>NUCLEOTIDE SEQUENCE [LARGE SCALE GENOMIC DNA]</scope>
    <source>
        <strain evidence="1 2">FSL F4-0100</strain>
    </source>
</reference>
<organism evidence="1 2">
    <name type="scientific">Paenibacillus lautus</name>
    <name type="common">Bacillus lautus</name>
    <dbReference type="NCBI Taxonomy" id="1401"/>
    <lineage>
        <taxon>Bacteria</taxon>
        <taxon>Bacillati</taxon>
        <taxon>Bacillota</taxon>
        <taxon>Bacilli</taxon>
        <taxon>Bacillales</taxon>
        <taxon>Paenibacillaceae</taxon>
        <taxon>Paenibacillus</taxon>
    </lineage>
</organism>
<dbReference type="EMBL" id="MRTF01000005">
    <property type="protein sequence ID" value="OME91960.1"/>
    <property type="molecule type" value="Genomic_DNA"/>
</dbReference>
<proteinExistence type="predicted"/>
<name>A0A1R1B0D0_PAELA</name>
<dbReference type="RefSeq" id="WP_076323223.1">
    <property type="nucleotide sequence ID" value="NZ_JBCNGP010000012.1"/>
</dbReference>
<evidence type="ECO:0000313" key="2">
    <source>
        <dbReference type="Proteomes" id="UP000187074"/>
    </source>
</evidence>
<dbReference type="STRING" id="1401.BK123_15055"/>
<protein>
    <submittedName>
        <fullName evidence="1">DNA alkylation repair protein</fullName>
    </submittedName>
</protein>
<dbReference type="InterPro" id="IPR014825">
    <property type="entry name" value="DNA_alkylation"/>
</dbReference>
<dbReference type="AlphaFoldDB" id="A0A1R1B0D0"/>
<dbReference type="Gene3D" id="1.25.40.290">
    <property type="entry name" value="ARM repeat domains"/>
    <property type="match status" value="1"/>
</dbReference>
<evidence type="ECO:0000313" key="1">
    <source>
        <dbReference type="EMBL" id="OME91960.1"/>
    </source>
</evidence>
<gene>
    <name evidence="1" type="ORF">BK123_15055</name>
</gene>
<dbReference type="SUPFAM" id="SSF48371">
    <property type="entry name" value="ARM repeat"/>
    <property type="match status" value="1"/>
</dbReference>
<sequence>MEINDEEISIDRALLHRKGARKVSEVPEEVKVLLQQGRLETVNLTEWLAVDHLNLLKNVLDEFGLQKQRDEMLSRLVQIEDKVTKIIPAIADSWMNLQEQMPKTEQFDIVNSLSKHRSDSVRCWAAYMVGLDQLDLEQKLDRIKAFAADEHFGVREISWMAVRDSVASELRQSIRLLSSWVHDKNMYIRRFAIEVTRPQGVWAKHIAELKENPDIARPLLDAVKSDPVKYVQDSVANWLNDASKTNPDWVIQLCREWQSSSGTKETERIVKRAQRTLAKKNT</sequence>
<dbReference type="Proteomes" id="UP000187074">
    <property type="component" value="Unassembled WGS sequence"/>
</dbReference>
<dbReference type="Pfam" id="PF08713">
    <property type="entry name" value="DNA_alkylation"/>
    <property type="match status" value="1"/>
</dbReference>
<dbReference type="InterPro" id="IPR016024">
    <property type="entry name" value="ARM-type_fold"/>
</dbReference>
<comment type="caution">
    <text evidence="1">The sequence shown here is derived from an EMBL/GenBank/DDBJ whole genome shotgun (WGS) entry which is preliminary data.</text>
</comment>
<accession>A0A1R1B0D0</accession>
<dbReference type="OrthoDB" id="9797162at2"/>